<evidence type="ECO:0000313" key="3">
    <source>
        <dbReference type="Proteomes" id="UP000799772"/>
    </source>
</evidence>
<keyword evidence="3" id="KW-1185">Reference proteome</keyword>
<evidence type="ECO:0000256" key="1">
    <source>
        <dbReference type="SAM" id="MobiDB-lite"/>
    </source>
</evidence>
<dbReference type="PANTHER" id="PTHR24030:SF0">
    <property type="entry name" value="PROTEIN CMSS1"/>
    <property type="match status" value="1"/>
</dbReference>
<protein>
    <recommendedName>
        <fullName evidence="4">Protein CMS1</fullName>
    </recommendedName>
</protein>
<dbReference type="PANTHER" id="PTHR24030">
    <property type="entry name" value="PROTEIN CMSS1"/>
    <property type="match status" value="1"/>
</dbReference>
<dbReference type="GO" id="GO:0030686">
    <property type="term" value="C:90S preribosome"/>
    <property type="evidence" value="ECO:0007669"/>
    <property type="project" value="TreeGrafter"/>
</dbReference>
<dbReference type="EMBL" id="ML978121">
    <property type="protein sequence ID" value="KAF2103958.1"/>
    <property type="molecule type" value="Genomic_DNA"/>
</dbReference>
<accession>A0A9P4IRB8</accession>
<sequence>MSDSDDLNGNVRLGSQSPSASPAPQSLKRKREEPLEEPKKKKKRQKKSKKPKDIDDDHLDEKLGINRAIANMDGRLLADLVAQRTKRFEPSLSLVELEDKYIPEKAIQDTSNWEQPRRLEQLPSFLKKYASGKLSTASKAKGSPHTLVVAGAGLRAADLTRALRTFQTKEATVAKLFAKHIKLKEAVETCKKLRMNIGVGTPQRIHDLLDDGALSSKELKRIVIDASHIDQKKRGVLDMKETLLPLVTLLARSEFKERYGASDKRLELIFY</sequence>
<name>A0A9P4IRB8_9PEZI</name>
<dbReference type="Gene3D" id="3.40.50.300">
    <property type="entry name" value="P-loop containing nucleotide triphosphate hydrolases"/>
    <property type="match status" value="1"/>
</dbReference>
<feature type="compositionally biased region" description="Low complexity" evidence="1">
    <location>
        <begin position="15"/>
        <end position="26"/>
    </location>
</feature>
<dbReference type="InterPro" id="IPR032704">
    <property type="entry name" value="Cms1"/>
</dbReference>
<comment type="caution">
    <text evidence="2">The sequence shown here is derived from an EMBL/GenBank/DDBJ whole genome shotgun (WGS) entry which is preliminary data.</text>
</comment>
<evidence type="ECO:0008006" key="4">
    <source>
        <dbReference type="Google" id="ProtNLM"/>
    </source>
</evidence>
<dbReference type="Pfam" id="PF14617">
    <property type="entry name" value="CMS1"/>
    <property type="match status" value="1"/>
</dbReference>
<proteinExistence type="predicted"/>
<dbReference type="GO" id="GO:0005634">
    <property type="term" value="C:nucleus"/>
    <property type="evidence" value="ECO:0007669"/>
    <property type="project" value="TreeGrafter"/>
</dbReference>
<feature type="compositionally biased region" description="Basic residues" evidence="1">
    <location>
        <begin position="40"/>
        <end position="50"/>
    </location>
</feature>
<evidence type="ECO:0000313" key="2">
    <source>
        <dbReference type="EMBL" id="KAF2103958.1"/>
    </source>
</evidence>
<feature type="region of interest" description="Disordered" evidence="1">
    <location>
        <begin position="1"/>
        <end position="59"/>
    </location>
</feature>
<dbReference type="Proteomes" id="UP000799772">
    <property type="component" value="Unassembled WGS sequence"/>
</dbReference>
<feature type="compositionally biased region" description="Basic and acidic residues" evidence="1">
    <location>
        <begin position="30"/>
        <end position="39"/>
    </location>
</feature>
<dbReference type="AlphaFoldDB" id="A0A9P4IRB8"/>
<organism evidence="2 3">
    <name type="scientific">Rhizodiscina lignyota</name>
    <dbReference type="NCBI Taxonomy" id="1504668"/>
    <lineage>
        <taxon>Eukaryota</taxon>
        <taxon>Fungi</taxon>
        <taxon>Dikarya</taxon>
        <taxon>Ascomycota</taxon>
        <taxon>Pezizomycotina</taxon>
        <taxon>Dothideomycetes</taxon>
        <taxon>Pleosporomycetidae</taxon>
        <taxon>Aulographales</taxon>
        <taxon>Rhizodiscinaceae</taxon>
        <taxon>Rhizodiscina</taxon>
    </lineage>
</organism>
<dbReference type="InterPro" id="IPR027417">
    <property type="entry name" value="P-loop_NTPase"/>
</dbReference>
<dbReference type="OrthoDB" id="1929311at2759"/>
<reference evidence="2" key="1">
    <citation type="journal article" date="2020" name="Stud. Mycol.">
        <title>101 Dothideomycetes genomes: a test case for predicting lifestyles and emergence of pathogens.</title>
        <authorList>
            <person name="Haridas S."/>
            <person name="Albert R."/>
            <person name="Binder M."/>
            <person name="Bloem J."/>
            <person name="Labutti K."/>
            <person name="Salamov A."/>
            <person name="Andreopoulos B."/>
            <person name="Baker S."/>
            <person name="Barry K."/>
            <person name="Bills G."/>
            <person name="Bluhm B."/>
            <person name="Cannon C."/>
            <person name="Castanera R."/>
            <person name="Culley D."/>
            <person name="Daum C."/>
            <person name="Ezra D."/>
            <person name="Gonzalez J."/>
            <person name="Henrissat B."/>
            <person name="Kuo A."/>
            <person name="Liang C."/>
            <person name="Lipzen A."/>
            <person name="Lutzoni F."/>
            <person name="Magnuson J."/>
            <person name="Mondo S."/>
            <person name="Nolan M."/>
            <person name="Ohm R."/>
            <person name="Pangilinan J."/>
            <person name="Park H.-J."/>
            <person name="Ramirez L."/>
            <person name="Alfaro M."/>
            <person name="Sun H."/>
            <person name="Tritt A."/>
            <person name="Yoshinaga Y."/>
            <person name="Zwiers L.-H."/>
            <person name="Turgeon B."/>
            <person name="Goodwin S."/>
            <person name="Spatafora J."/>
            <person name="Crous P."/>
            <person name="Grigoriev I."/>
        </authorList>
    </citation>
    <scope>NUCLEOTIDE SEQUENCE</scope>
    <source>
        <strain evidence="2">CBS 133067</strain>
    </source>
</reference>
<gene>
    <name evidence="2" type="ORF">NA57DRAFT_70170</name>
</gene>